<keyword evidence="7 8" id="KW-0472">Membrane</keyword>
<dbReference type="RefSeq" id="WP_083559090.1">
    <property type="nucleotide sequence ID" value="NZ_AQQV01000001.1"/>
</dbReference>
<evidence type="ECO:0000256" key="2">
    <source>
        <dbReference type="ARBA" id="ARBA00005236"/>
    </source>
</evidence>
<evidence type="ECO:0000313" key="11">
    <source>
        <dbReference type="EMBL" id="ORE88451.1"/>
    </source>
</evidence>
<dbReference type="NCBIfam" id="TIGR02212">
    <property type="entry name" value="lolCE"/>
    <property type="match status" value="1"/>
</dbReference>
<feature type="transmembrane region" description="Helical" evidence="8">
    <location>
        <begin position="317"/>
        <end position="344"/>
    </location>
</feature>
<evidence type="ECO:0000256" key="5">
    <source>
        <dbReference type="ARBA" id="ARBA00022692"/>
    </source>
</evidence>
<dbReference type="AlphaFoldDB" id="A0A1Y1SGK6"/>
<dbReference type="InterPro" id="IPR003838">
    <property type="entry name" value="ABC3_permease_C"/>
</dbReference>
<keyword evidence="6 8" id="KW-1133">Transmembrane helix</keyword>
<organism evidence="11 12">
    <name type="scientific">Oceanococcus atlanticus</name>
    <dbReference type="NCBI Taxonomy" id="1317117"/>
    <lineage>
        <taxon>Bacteria</taxon>
        <taxon>Pseudomonadati</taxon>
        <taxon>Pseudomonadota</taxon>
        <taxon>Gammaproteobacteria</taxon>
        <taxon>Chromatiales</taxon>
        <taxon>Oceanococcaceae</taxon>
        <taxon>Oceanococcus</taxon>
    </lineage>
</organism>
<proteinExistence type="inferred from homology"/>
<dbReference type="Pfam" id="PF12704">
    <property type="entry name" value="MacB_PCD"/>
    <property type="match status" value="1"/>
</dbReference>
<accession>A0A1Y1SGK6</accession>
<dbReference type="GO" id="GO:0044874">
    <property type="term" value="P:lipoprotein localization to outer membrane"/>
    <property type="evidence" value="ECO:0007669"/>
    <property type="project" value="TreeGrafter"/>
</dbReference>
<keyword evidence="5 8" id="KW-0812">Transmembrane</keyword>
<dbReference type="InterPro" id="IPR051447">
    <property type="entry name" value="Lipoprotein-release_system"/>
</dbReference>
<dbReference type="InterPro" id="IPR011925">
    <property type="entry name" value="LolCE_TM"/>
</dbReference>
<keyword evidence="12" id="KW-1185">Reference proteome</keyword>
<dbReference type="GO" id="GO:0098797">
    <property type="term" value="C:plasma membrane protein complex"/>
    <property type="evidence" value="ECO:0007669"/>
    <property type="project" value="TreeGrafter"/>
</dbReference>
<dbReference type="Pfam" id="PF02687">
    <property type="entry name" value="FtsX"/>
    <property type="match status" value="1"/>
</dbReference>
<feature type="domain" description="ABC3 transporter permease C-terminal" evidence="9">
    <location>
        <begin position="275"/>
        <end position="408"/>
    </location>
</feature>
<name>A0A1Y1SGK6_9GAMM</name>
<comment type="caution">
    <text evidence="11">The sequence shown here is derived from an EMBL/GenBank/DDBJ whole genome shotgun (WGS) entry which is preliminary data.</text>
</comment>
<keyword evidence="4" id="KW-1003">Cell membrane</keyword>
<dbReference type="STRING" id="1317117.ATO7_01210"/>
<comment type="similarity">
    <text evidence="2">Belongs to the ABC-4 integral membrane protein family. LolC/E subfamily.</text>
</comment>
<dbReference type="Proteomes" id="UP000192342">
    <property type="component" value="Unassembled WGS sequence"/>
</dbReference>
<evidence type="ECO:0000259" key="9">
    <source>
        <dbReference type="Pfam" id="PF02687"/>
    </source>
</evidence>
<evidence type="ECO:0000256" key="1">
    <source>
        <dbReference type="ARBA" id="ARBA00004651"/>
    </source>
</evidence>
<protein>
    <submittedName>
        <fullName evidence="11">Lipoprotein releasing system, transmembrane protein, LolC/E family</fullName>
    </submittedName>
</protein>
<dbReference type="PANTHER" id="PTHR30489">
    <property type="entry name" value="LIPOPROTEIN-RELEASING SYSTEM TRANSMEMBRANE PROTEIN LOLE"/>
    <property type="match status" value="1"/>
</dbReference>
<dbReference type="GO" id="GO:0042953">
    <property type="term" value="P:lipoprotein transport"/>
    <property type="evidence" value="ECO:0007669"/>
    <property type="project" value="InterPro"/>
</dbReference>
<feature type="transmembrane region" description="Helical" evidence="8">
    <location>
        <begin position="21"/>
        <end position="48"/>
    </location>
</feature>
<keyword evidence="11" id="KW-0449">Lipoprotein</keyword>
<evidence type="ECO:0000256" key="6">
    <source>
        <dbReference type="ARBA" id="ARBA00022989"/>
    </source>
</evidence>
<dbReference type="EMBL" id="AQQV01000001">
    <property type="protein sequence ID" value="ORE88451.1"/>
    <property type="molecule type" value="Genomic_DNA"/>
</dbReference>
<evidence type="ECO:0000259" key="10">
    <source>
        <dbReference type="Pfam" id="PF12704"/>
    </source>
</evidence>
<gene>
    <name evidence="11" type="ORF">ATO7_01210</name>
</gene>
<evidence type="ECO:0000256" key="8">
    <source>
        <dbReference type="SAM" id="Phobius"/>
    </source>
</evidence>
<feature type="transmembrane region" description="Helical" evidence="8">
    <location>
        <begin position="272"/>
        <end position="296"/>
    </location>
</feature>
<evidence type="ECO:0000256" key="4">
    <source>
        <dbReference type="ARBA" id="ARBA00022475"/>
    </source>
</evidence>
<comment type="subcellular location">
    <subcellularLocation>
        <location evidence="1">Cell membrane</location>
        <topology evidence="1">Multi-pass membrane protein</topology>
    </subcellularLocation>
</comment>
<dbReference type="PANTHER" id="PTHR30489:SF0">
    <property type="entry name" value="LIPOPROTEIN-RELEASING SYSTEM TRANSMEMBRANE PROTEIN LOLE"/>
    <property type="match status" value="1"/>
</dbReference>
<dbReference type="InterPro" id="IPR025857">
    <property type="entry name" value="MacB_PCD"/>
</dbReference>
<reference evidence="11 12" key="1">
    <citation type="submission" date="2013-04" db="EMBL/GenBank/DDBJ databases">
        <title>Oceanococcus atlanticus 22II-S10r2 Genome Sequencing.</title>
        <authorList>
            <person name="Lai Q."/>
            <person name="Li G."/>
            <person name="Shao Z."/>
        </authorList>
    </citation>
    <scope>NUCLEOTIDE SEQUENCE [LARGE SCALE GENOMIC DNA]</scope>
    <source>
        <strain evidence="11 12">22II-S10r2</strain>
    </source>
</reference>
<evidence type="ECO:0000256" key="3">
    <source>
        <dbReference type="ARBA" id="ARBA00022448"/>
    </source>
</evidence>
<evidence type="ECO:0000256" key="7">
    <source>
        <dbReference type="ARBA" id="ARBA00023136"/>
    </source>
</evidence>
<dbReference type="OrthoDB" id="9808461at2"/>
<keyword evidence="3" id="KW-0813">Transport</keyword>
<evidence type="ECO:0000313" key="12">
    <source>
        <dbReference type="Proteomes" id="UP000192342"/>
    </source>
</evidence>
<feature type="domain" description="MacB-like periplasmic core" evidence="10">
    <location>
        <begin position="28"/>
        <end position="243"/>
    </location>
</feature>
<feature type="transmembrane region" description="Helical" evidence="8">
    <location>
        <begin position="376"/>
        <end position="398"/>
    </location>
</feature>
<sequence>MKQPFELFIGLRYTRAKRRNHFISFISGTSIVGIALGVTALITVLSVMNGFENELRARILGMTSHAVINQAGRAIHDWQALAEIVDDSPHVVGSAPFIEGEGMVRRGQQLSGVLLRGIEPAAEAAISRISQHMLVGALEDLQAGEFSVVIGRHLAMAMGVVPGDTLDLMIPTANVTPAGVAPRFRRFSVVGVFEIGMYEYDRSLVLMHRRDAAALYRLGDAVNGLRVEFDDVYQAPYLARDLQASLPGFYQVSDWTRQHRNFFAAIQTEKRVMFIILSLIVAVAAFNIVSTLVMAVTDKQADIAILRTLGASPRSIMAVFMVNGTLIGVVGTLIGLAGGIALALNIETLVPAIESWLGRDLLADDVYYISNLPSDLVWADVIKIGLLSLGLGLISTLYPAWRAARVEPAEALRYE</sequence>